<keyword evidence="1" id="KW-1133">Transmembrane helix</keyword>
<dbReference type="Pfam" id="PF11127">
    <property type="entry name" value="YgaP-like_TM"/>
    <property type="match status" value="1"/>
</dbReference>
<organism evidence="3 4">
    <name type="scientific">Halogranum rubrum</name>
    <dbReference type="NCBI Taxonomy" id="553466"/>
    <lineage>
        <taxon>Archaea</taxon>
        <taxon>Methanobacteriati</taxon>
        <taxon>Methanobacteriota</taxon>
        <taxon>Stenosarchaea group</taxon>
        <taxon>Halobacteria</taxon>
        <taxon>Halobacteriales</taxon>
        <taxon>Haloferacaceae</taxon>
    </lineage>
</organism>
<reference evidence="4" key="1">
    <citation type="submission" date="2016-10" db="EMBL/GenBank/DDBJ databases">
        <authorList>
            <person name="Varghese N."/>
            <person name="Submissions S."/>
        </authorList>
    </citation>
    <scope>NUCLEOTIDE SEQUENCE [LARGE SCALE GENOMIC DNA]</scope>
    <source>
        <strain evidence="4">CGMCC 1.7738</strain>
    </source>
</reference>
<dbReference type="EMBL" id="FOTC01000001">
    <property type="protein sequence ID" value="SFK67192.1"/>
    <property type="molecule type" value="Genomic_DNA"/>
</dbReference>
<feature type="transmembrane region" description="Helical" evidence="1">
    <location>
        <begin position="38"/>
        <end position="56"/>
    </location>
</feature>
<evidence type="ECO:0000259" key="2">
    <source>
        <dbReference type="Pfam" id="PF11127"/>
    </source>
</evidence>
<evidence type="ECO:0000313" key="3">
    <source>
        <dbReference type="EMBL" id="SFK67192.1"/>
    </source>
</evidence>
<name>A0A1I4BED6_9EURY</name>
<protein>
    <recommendedName>
        <fullName evidence="2">Inner membrane protein YgaP-like transmembrane domain-containing protein</fullName>
    </recommendedName>
</protein>
<dbReference type="Proteomes" id="UP000199607">
    <property type="component" value="Unassembled WGS sequence"/>
</dbReference>
<dbReference type="InterPro" id="IPR021309">
    <property type="entry name" value="YgaP-like_TM"/>
</dbReference>
<keyword evidence="1" id="KW-0812">Transmembrane</keyword>
<gene>
    <name evidence="3" type="ORF">SAMN04487950_0508</name>
</gene>
<feature type="transmembrane region" description="Helical" evidence="1">
    <location>
        <begin position="12"/>
        <end position="32"/>
    </location>
</feature>
<feature type="domain" description="Inner membrane protein YgaP-like transmembrane" evidence="2">
    <location>
        <begin position="1"/>
        <end position="74"/>
    </location>
</feature>
<keyword evidence="4" id="KW-1185">Reference proteome</keyword>
<evidence type="ECO:0000313" key="4">
    <source>
        <dbReference type="Proteomes" id="UP000199607"/>
    </source>
</evidence>
<sequence length="92" mass="9389">MEKNVGGYDRIARLIVGPTLIIVGIGAFGGFVTLAAGQLGFVLAGLAVLVGAILSVTATTQKCPLNAAIGLNTYTDRSTQQASSEEPNPSIK</sequence>
<accession>A0A1I4BED6</accession>
<dbReference type="AlphaFoldDB" id="A0A1I4BED6"/>
<evidence type="ECO:0000256" key="1">
    <source>
        <dbReference type="SAM" id="Phobius"/>
    </source>
</evidence>
<keyword evidence="1" id="KW-0472">Membrane</keyword>
<proteinExistence type="predicted"/>
<dbReference type="RefSeq" id="WP_089865297.1">
    <property type="nucleotide sequence ID" value="NZ_FOTC01000001.1"/>
</dbReference>